<evidence type="ECO:0000256" key="1">
    <source>
        <dbReference type="ARBA" id="ARBA00004173"/>
    </source>
</evidence>
<keyword evidence="6" id="KW-0496">Mitochondrion</keyword>
<proteinExistence type="inferred from homology"/>
<dbReference type="OMA" id="ANTYYEM"/>
<dbReference type="PANTHER" id="PTHR13143:SF6">
    <property type="entry name" value="TETRATRICOPEPTIDE REPEAT PROTEIN 19, MITOCHONDRIAL"/>
    <property type="match status" value="1"/>
</dbReference>
<keyword evidence="4" id="KW-0802">TPR repeat</keyword>
<reference evidence="7" key="1">
    <citation type="submission" date="2025-08" db="UniProtKB">
        <authorList>
            <consortium name="Ensembl"/>
        </authorList>
    </citation>
    <scope>IDENTIFICATION</scope>
</reference>
<accession>A0A8C4WXE4</accession>
<dbReference type="Pfam" id="PF13374">
    <property type="entry name" value="TPR_10"/>
    <property type="match status" value="1"/>
</dbReference>
<dbReference type="SMART" id="SM00028">
    <property type="entry name" value="TPR"/>
    <property type="match status" value="4"/>
</dbReference>
<evidence type="ECO:0000313" key="7">
    <source>
        <dbReference type="Ensembl" id="ENSEBUP00000017334.1"/>
    </source>
</evidence>
<sequence>MMLPAATCCRVRILSGVPRVLSRLQSSLWRSHRHARSRDTATRPGGTRRTGVAAMTVAGISFFKWLSETDEEKVEEQTPEQQIIWTLKRAKLNILQGRLEKAEELLHFAAHLAQNENHENALIYTYDLMANLAMQRGHFEQAEKLFKATMTLYLEHGTKQDDDAMIEMSLKIASIYASQKKHKMAVSGYEWCVQTAGEKVAKQNAHTLGSSPEEERDMLLNTQLLFGMCLDSYARYHISQGRWAKASTLYRQALDTCSAAQGDTHPQTVLLMSDLAATLDAQGLWEEAEELAQRAIDLARDTGHQHEAAMISNLAGILMHQGKYEHAKRLYLEALALSRKSGEPEVTLQAEGGLAELLQRTRNR</sequence>
<comment type="similarity">
    <text evidence="2">Belongs to the TTC19 family.</text>
</comment>
<evidence type="ECO:0000256" key="4">
    <source>
        <dbReference type="ARBA" id="ARBA00022803"/>
    </source>
</evidence>
<dbReference type="PANTHER" id="PTHR13143">
    <property type="entry name" value="TETRATRICOPEPTIDE REPEAT PROTEIN 19"/>
    <property type="match status" value="1"/>
</dbReference>
<dbReference type="GO" id="GO:0034551">
    <property type="term" value="P:mitochondrial respiratory chain complex III assembly"/>
    <property type="evidence" value="ECO:0007669"/>
    <property type="project" value="InterPro"/>
</dbReference>
<dbReference type="Ensembl" id="ENSEBUT00000017910.1">
    <property type="protein sequence ID" value="ENSEBUP00000017334.1"/>
    <property type="gene ID" value="ENSEBUG00000010818.1"/>
</dbReference>
<dbReference type="AlphaFoldDB" id="A0A8C4WXE4"/>
<reference evidence="7" key="2">
    <citation type="submission" date="2025-09" db="UniProtKB">
        <authorList>
            <consortium name="Ensembl"/>
        </authorList>
    </citation>
    <scope>IDENTIFICATION</scope>
</reference>
<dbReference type="GeneTree" id="ENSGT00390000009194"/>
<evidence type="ECO:0000256" key="5">
    <source>
        <dbReference type="ARBA" id="ARBA00022946"/>
    </source>
</evidence>
<evidence type="ECO:0000256" key="3">
    <source>
        <dbReference type="ARBA" id="ARBA00022737"/>
    </source>
</evidence>
<dbReference type="Gene3D" id="1.25.40.10">
    <property type="entry name" value="Tetratricopeptide repeat domain"/>
    <property type="match status" value="2"/>
</dbReference>
<keyword evidence="8" id="KW-1185">Reference proteome</keyword>
<evidence type="ECO:0000313" key="8">
    <source>
        <dbReference type="Proteomes" id="UP000694388"/>
    </source>
</evidence>
<evidence type="ECO:0000256" key="2">
    <source>
        <dbReference type="ARBA" id="ARBA00008219"/>
    </source>
</evidence>
<name>A0A8C4WXE4_EPTBU</name>
<keyword evidence="5" id="KW-0809">Transit peptide</keyword>
<dbReference type="InterPro" id="IPR019734">
    <property type="entry name" value="TPR_rpt"/>
</dbReference>
<comment type="subcellular location">
    <subcellularLocation>
        <location evidence="1">Mitochondrion</location>
    </subcellularLocation>
</comment>
<dbReference type="Proteomes" id="UP000694388">
    <property type="component" value="Unplaced"/>
</dbReference>
<evidence type="ECO:0000256" key="6">
    <source>
        <dbReference type="ARBA" id="ARBA00023128"/>
    </source>
</evidence>
<dbReference type="SUPFAM" id="SSF48452">
    <property type="entry name" value="TPR-like"/>
    <property type="match status" value="2"/>
</dbReference>
<dbReference type="InterPro" id="IPR011990">
    <property type="entry name" value="TPR-like_helical_dom_sf"/>
</dbReference>
<protein>
    <submittedName>
        <fullName evidence="7">Tetratricopeptide repeat domain 19</fullName>
    </submittedName>
</protein>
<dbReference type="Pfam" id="PF13424">
    <property type="entry name" value="TPR_12"/>
    <property type="match status" value="1"/>
</dbReference>
<dbReference type="GO" id="GO:0005743">
    <property type="term" value="C:mitochondrial inner membrane"/>
    <property type="evidence" value="ECO:0007669"/>
    <property type="project" value="TreeGrafter"/>
</dbReference>
<keyword evidence="3" id="KW-0677">Repeat</keyword>
<organism evidence="7 8">
    <name type="scientific">Eptatretus burgeri</name>
    <name type="common">Inshore hagfish</name>
    <dbReference type="NCBI Taxonomy" id="7764"/>
    <lineage>
        <taxon>Eukaryota</taxon>
        <taxon>Metazoa</taxon>
        <taxon>Chordata</taxon>
        <taxon>Craniata</taxon>
        <taxon>Vertebrata</taxon>
        <taxon>Cyclostomata</taxon>
        <taxon>Myxini</taxon>
        <taxon>Myxiniformes</taxon>
        <taxon>Myxinidae</taxon>
        <taxon>Eptatretinae</taxon>
        <taxon>Eptatretus</taxon>
    </lineage>
</organism>
<dbReference type="InterPro" id="IPR040395">
    <property type="entry name" value="TTC19"/>
</dbReference>